<sequence length="177" mass="20469">MANSSIITLLKRKIKSEIVNDPLIVKAFGSPDYDQDDLDWSGEDVGNNYIFTWNQNPETITNQITFITLQVNIKKYRDKWVIPSLEIWIYSHNGHMDLNSKEFPGIDSNRNDYLSQLLDEKFNGRTSIGTDDDLSKLNLIGELSLVSNTESVFTKDFVCRRMIFETKDVNSSMCDRW</sequence>
<organism evidence="1">
    <name type="scientific">Siphoviridae sp. ctZd434</name>
    <dbReference type="NCBI Taxonomy" id="2825559"/>
    <lineage>
        <taxon>Viruses</taxon>
        <taxon>Duplodnaviria</taxon>
        <taxon>Heunggongvirae</taxon>
        <taxon>Uroviricota</taxon>
        <taxon>Caudoviricetes</taxon>
    </lineage>
</organism>
<evidence type="ECO:0000313" key="1">
    <source>
        <dbReference type="EMBL" id="DAF93899.1"/>
    </source>
</evidence>
<proteinExistence type="predicted"/>
<accession>A0A8S5UHJ8</accession>
<protein>
    <submittedName>
        <fullName evidence="1">Uncharacterized protein</fullName>
    </submittedName>
</protein>
<dbReference type="EMBL" id="BK016088">
    <property type="protein sequence ID" value="DAF93899.1"/>
    <property type="molecule type" value="Genomic_DNA"/>
</dbReference>
<name>A0A8S5UHJ8_9CAUD</name>
<reference evidence="1" key="1">
    <citation type="journal article" date="2021" name="Proc. Natl. Acad. Sci. U.S.A.">
        <title>A Catalog of Tens of Thousands of Viruses from Human Metagenomes Reveals Hidden Associations with Chronic Diseases.</title>
        <authorList>
            <person name="Tisza M.J."/>
            <person name="Buck C.B."/>
        </authorList>
    </citation>
    <scope>NUCLEOTIDE SEQUENCE</scope>
    <source>
        <strain evidence="1">CtZd434</strain>
    </source>
</reference>